<feature type="region of interest" description="Disordered" evidence="13">
    <location>
        <begin position="1"/>
        <end position="20"/>
    </location>
</feature>
<keyword evidence="9" id="KW-0446">Lipid-binding</keyword>
<evidence type="ECO:0000256" key="4">
    <source>
        <dbReference type="ARBA" id="ARBA00008233"/>
    </source>
</evidence>
<gene>
    <name evidence="15" type="ORF">MGAL_10B021716</name>
</gene>
<name>A0A8B6FA58_MYTGA</name>
<reference evidence="15" key="1">
    <citation type="submission" date="2018-11" db="EMBL/GenBank/DDBJ databases">
        <authorList>
            <person name="Alioto T."/>
            <person name="Alioto T."/>
        </authorList>
    </citation>
    <scope>NUCLEOTIDE SEQUENCE</scope>
</reference>
<keyword evidence="7" id="KW-1000">Mitochondrion outer membrane</keyword>
<feature type="region of interest" description="Disordered" evidence="13">
    <location>
        <begin position="298"/>
        <end position="328"/>
    </location>
</feature>
<dbReference type="Proteomes" id="UP000596742">
    <property type="component" value="Unassembled WGS sequence"/>
</dbReference>
<feature type="domain" description="Mitochondria-eating protein C-terminal" evidence="14">
    <location>
        <begin position="79"/>
        <end position="296"/>
    </location>
</feature>
<dbReference type="AlphaFoldDB" id="A0A8B6FA58"/>
<comment type="caution">
    <text evidence="15">The sequence shown here is derived from an EMBL/GenBank/DDBJ whole genome shotgun (WGS) entry which is preliminary data.</text>
</comment>
<keyword evidence="11" id="KW-0472">Membrane</keyword>
<dbReference type="PANTHER" id="PTHR21771">
    <property type="entry name" value="MITOCHONDRIA-EATING PROTEIN-RELATED"/>
    <property type="match status" value="1"/>
</dbReference>
<comment type="subcellular location">
    <subcellularLocation>
        <location evidence="3">Cytoplasm</location>
    </subcellularLocation>
    <subcellularLocation>
        <location evidence="2">Mitochondrion matrix</location>
    </subcellularLocation>
    <subcellularLocation>
        <location evidence="1">Mitochondrion outer membrane</location>
    </subcellularLocation>
</comment>
<feature type="compositionally biased region" description="Polar residues" evidence="13">
    <location>
        <begin position="534"/>
        <end position="543"/>
    </location>
</feature>
<feature type="region of interest" description="Disordered" evidence="13">
    <location>
        <begin position="445"/>
        <end position="471"/>
    </location>
</feature>
<dbReference type="Pfam" id="PF16026">
    <property type="entry name" value="MIEAP"/>
    <property type="match status" value="1"/>
</dbReference>
<dbReference type="OrthoDB" id="6171092at2759"/>
<keyword evidence="6" id="KW-0963">Cytoplasm</keyword>
<feature type="compositionally biased region" description="Basic and acidic residues" evidence="13">
    <location>
        <begin position="346"/>
        <end position="378"/>
    </location>
</feature>
<dbReference type="InterPro" id="IPR031981">
    <property type="entry name" value="MIEAP_C"/>
</dbReference>
<evidence type="ECO:0000256" key="7">
    <source>
        <dbReference type="ARBA" id="ARBA00022787"/>
    </source>
</evidence>
<dbReference type="PANTHER" id="PTHR21771:SF0">
    <property type="entry name" value="MITOCHONDRIA-EATING PROTEIN"/>
    <property type="match status" value="1"/>
</dbReference>
<evidence type="ECO:0000313" key="15">
    <source>
        <dbReference type="EMBL" id="VDI45841.1"/>
    </source>
</evidence>
<feature type="compositionally biased region" description="Basic and acidic residues" evidence="13">
    <location>
        <begin position="580"/>
        <end position="606"/>
    </location>
</feature>
<organism evidence="15 16">
    <name type="scientific">Mytilus galloprovincialis</name>
    <name type="common">Mediterranean mussel</name>
    <dbReference type="NCBI Taxonomy" id="29158"/>
    <lineage>
        <taxon>Eukaryota</taxon>
        <taxon>Metazoa</taxon>
        <taxon>Spiralia</taxon>
        <taxon>Lophotrochozoa</taxon>
        <taxon>Mollusca</taxon>
        <taxon>Bivalvia</taxon>
        <taxon>Autobranchia</taxon>
        <taxon>Pteriomorphia</taxon>
        <taxon>Mytilida</taxon>
        <taxon>Mytiloidea</taxon>
        <taxon>Mytilidae</taxon>
        <taxon>Mytilinae</taxon>
        <taxon>Mytilus</taxon>
    </lineage>
</organism>
<feature type="region of interest" description="Disordered" evidence="13">
    <location>
        <begin position="346"/>
        <end position="415"/>
    </location>
</feature>
<sequence length="613" mass="69245">MNLGKENHDGKSDEQRFIKENENLIRENKRLRNEKAILQKEKATLENEKDDALSRLSKLAGKKLTDGNPGITDLGNPNRPAKIGERWASLYTDEWTDVFEDLTEQKKIKGNTNELPEKQLIKIVDWCYKRCSEIAKEQSNKIHETLWEVVRFIHFLGAKPKEAEHNKRVQCNIDTEDKMMIAAMTAFEEKAKIQLQCSTTLIDAVRKQCCDDYISSNPDSLASAKHFMMKCSELCWHVLSSNPPMAIDYENFEEQAMDPIKFNKYNRSGTTVEYVVWPALLLHKDGPVLAKGTVQTNYEEKTAPRKKSADNIFTPPKPCKPTDTLTTKDDITSDKILDPVQCTKDALKGDSHANDSELKLTKPNNKDPLNDLSQKGDFKSINPMLNSEKEKEKEFSVDPSKQVSPHTEQDVKPECALKTGDAENIDQSCRCLGKKGESINEKITDGSFGITTEGSEEIKNGTSNSAIGKPDMKCGQLYISVHNDMQTQKEGTDIDNSKSHDDKYEPEAFSFDGSMNTSKHSSESELNDKYKPPDNNQTANANGEITDLPTDSKVGNTIKFYSKLGNQLDEKVKRTGKIQPKLEEARKRSRLPKEKDFNKTKKESKTSRKNSSN</sequence>
<dbReference type="GO" id="GO:0005759">
    <property type="term" value="C:mitochondrial matrix"/>
    <property type="evidence" value="ECO:0007669"/>
    <property type="project" value="UniProtKB-SubCell"/>
</dbReference>
<protein>
    <recommendedName>
        <fullName evidence="5">Mitochondria-eating protein</fullName>
    </recommendedName>
    <alternativeName>
        <fullName evidence="12">Spermatogenesis-associated protein 18</fullName>
    </alternativeName>
</protein>
<comment type="similarity">
    <text evidence="4">Belongs to the MIEAP family.</text>
</comment>
<accession>A0A8B6FA58</accession>
<evidence type="ECO:0000256" key="5">
    <source>
        <dbReference type="ARBA" id="ARBA00019863"/>
    </source>
</evidence>
<evidence type="ECO:0000256" key="8">
    <source>
        <dbReference type="ARBA" id="ARBA00023054"/>
    </source>
</evidence>
<evidence type="ECO:0000256" key="13">
    <source>
        <dbReference type="SAM" id="MobiDB-lite"/>
    </source>
</evidence>
<keyword evidence="10" id="KW-0496">Mitochondrion</keyword>
<dbReference type="InterPro" id="IPR026169">
    <property type="entry name" value="MIEAP"/>
</dbReference>
<evidence type="ECO:0000256" key="3">
    <source>
        <dbReference type="ARBA" id="ARBA00004496"/>
    </source>
</evidence>
<feature type="compositionally biased region" description="Basic and acidic residues" evidence="13">
    <location>
        <begin position="298"/>
        <end position="309"/>
    </location>
</feature>
<dbReference type="GO" id="GO:0035694">
    <property type="term" value="P:mitochondrial protein catabolic process"/>
    <property type="evidence" value="ECO:0007669"/>
    <property type="project" value="InterPro"/>
</dbReference>
<dbReference type="GO" id="GO:0035695">
    <property type="term" value="P:mitophagy by internal vacuole formation"/>
    <property type="evidence" value="ECO:0007669"/>
    <property type="project" value="TreeGrafter"/>
</dbReference>
<feature type="compositionally biased region" description="Basic and acidic residues" evidence="13">
    <location>
        <begin position="520"/>
        <end position="532"/>
    </location>
</feature>
<dbReference type="GO" id="GO:0005741">
    <property type="term" value="C:mitochondrial outer membrane"/>
    <property type="evidence" value="ECO:0007669"/>
    <property type="project" value="UniProtKB-SubCell"/>
</dbReference>
<evidence type="ECO:0000256" key="9">
    <source>
        <dbReference type="ARBA" id="ARBA00023121"/>
    </source>
</evidence>
<evidence type="ECO:0000259" key="14">
    <source>
        <dbReference type="Pfam" id="PF16026"/>
    </source>
</evidence>
<evidence type="ECO:0000256" key="6">
    <source>
        <dbReference type="ARBA" id="ARBA00022490"/>
    </source>
</evidence>
<feature type="region of interest" description="Disordered" evidence="13">
    <location>
        <begin position="483"/>
        <end position="613"/>
    </location>
</feature>
<evidence type="ECO:0000256" key="10">
    <source>
        <dbReference type="ARBA" id="ARBA00023128"/>
    </source>
</evidence>
<dbReference type="GO" id="GO:0008289">
    <property type="term" value="F:lipid binding"/>
    <property type="evidence" value="ECO:0007669"/>
    <property type="project" value="UniProtKB-KW"/>
</dbReference>
<evidence type="ECO:0000256" key="12">
    <source>
        <dbReference type="ARBA" id="ARBA00032687"/>
    </source>
</evidence>
<feature type="compositionally biased region" description="Basic and acidic residues" evidence="13">
    <location>
        <begin position="490"/>
        <end position="506"/>
    </location>
</feature>
<keyword evidence="8" id="KW-0175">Coiled coil</keyword>
<evidence type="ECO:0000256" key="1">
    <source>
        <dbReference type="ARBA" id="ARBA00004294"/>
    </source>
</evidence>
<proteinExistence type="inferred from homology"/>
<keyword evidence="16" id="KW-1185">Reference proteome</keyword>
<feature type="compositionally biased region" description="Basic and acidic residues" evidence="13">
    <location>
        <begin position="387"/>
        <end position="396"/>
    </location>
</feature>
<dbReference type="EMBL" id="UYJE01006413">
    <property type="protein sequence ID" value="VDI45841.1"/>
    <property type="molecule type" value="Genomic_DNA"/>
</dbReference>
<evidence type="ECO:0000313" key="16">
    <source>
        <dbReference type="Proteomes" id="UP000596742"/>
    </source>
</evidence>
<evidence type="ECO:0000256" key="2">
    <source>
        <dbReference type="ARBA" id="ARBA00004305"/>
    </source>
</evidence>
<evidence type="ECO:0000256" key="11">
    <source>
        <dbReference type="ARBA" id="ARBA00023136"/>
    </source>
</evidence>